<feature type="domain" description="HTH marR-type" evidence="1">
    <location>
        <begin position="15"/>
        <end position="146"/>
    </location>
</feature>
<dbReference type="GO" id="GO:0003700">
    <property type="term" value="F:DNA-binding transcription factor activity"/>
    <property type="evidence" value="ECO:0007669"/>
    <property type="project" value="InterPro"/>
</dbReference>
<dbReference type="PANTHER" id="PTHR33164:SF43">
    <property type="entry name" value="HTH-TYPE TRANSCRIPTIONAL REPRESSOR YETL"/>
    <property type="match status" value="1"/>
</dbReference>
<dbReference type="STRING" id="408015.SXIM_32500"/>
<dbReference type="PATRIC" id="fig|408015.6.peg.3289"/>
<name>A0A0F7FX41_9ACTN</name>
<dbReference type="HOGENOM" id="CLU_083287_4_2_11"/>
<protein>
    <submittedName>
        <fullName evidence="2">MarR family transcriptional regulator</fullName>
    </submittedName>
</protein>
<dbReference type="Gene3D" id="1.10.10.10">
    <property type="entry name" value="Winged helix-like DNA-binding domain superfamily/Winged helix DNA-binding domain"/>
    <property type="match status" value="1"/>
</dbReference>
<dbReference type="KEGG" id="sxi:SXIM_32500"/>
<dbReference type="GO" id="GO:0006950">
    <property type="term" value="P:response to stress"/>
    <property type="evidence" value="ECO:0007669"/>
    <property type="project" value="TreeGrafter"/>
</dbReference>
<reference evidence="2" key="1">
    <citation type="submission" date="2019-08" db="EMBL/GenBank/DDBJ databases">
        <title>Complete genome sequence of a mangrove-derived Streptomyces xiamenensis.</title>
        <authorList>
            <person name="Xu J."/>
        </authorList>
    </citation>
    <scope>NUCLEOTIDE SEQUENCE</scope>
    <source>
        <strain evidence="2">318</strain>
    </source>
</reference>
<evidence type="ECO:0000313" key="2">
    <source>
        <dbReference type="EMBL" id="AKG44634.1"/>
    </source>
</evidence>
<dbReference type="Pfam" id="PF12802">
    <property type="entry name" value="MarR_2"/>
    <property type="match status" value="1"/>
</dbReference>
<dbReference type="AlphaFoldDB" id="A0A0F7FX41"/>
<organism evidence="2 3">
    <name type="scientific">Streptomyces xiamenensis</name>
    <dbReference type="NCBI Taxonomy" id="408015"/>
    <lineage>
        <taxon>Bacteria</taxon>
        <taxon>Bacillati</taxon>
        <taxon>Actinomycetota</taxon>
        <taxon>Actinomycetes</taxon>
        <taxon>Kitasatosporales</taxon>
        <taxon>Streptomycetaceae</taxon>
        <taxon>Streptomyces</taxon>
    </lineage>
</organism>
<evidence type="ECO:0000313" key="3">
    <source>
        <dbReference type="Proteomes" id="UP000034034"/>
    </source>
</evidence>
<proteinExistence type="predicted"/>
<dbReference type="Proteomes" id="UP000034034">
    <property type="component" value="Chromosome"/>
</dbReference>
<dbReference type="InterPro" id="IPR036390">
    <property type="entry name" value="WH_DNA-bd_sf"/>
</dbReference>
<dbReference type="InterPro" id="IPR036388">
    <property type="entry name" value="WH-like_DNA-bd_sf"/>
</dbReference>
<keyword evidence="3" id="KW-1185">Reference proteome</keyword>
<dbReference type="PRINTS" id="PR00598">
    <property type="entry name" value="HTHMARR"/>
</dbReference>
<gene>
    <name evidence="2" type="ORF">SXIM_32500</name>
</gene>
<dbReference type="InterPro" id="IPR039422">
    <property type="entry name" value="MarR/SlyA-like"/>
</dbReference>
<dbReference type="InterPro" id="IPR000835">
    <property type="entry name" value="HTH_MarR-typ"/>
</dbReference>
<dbReference type="PROSITE" id="PS50995">
    <property type="entry name" value="HTH_MARR_2"/>
    <property type="match status" value="1"/>
</dbReference>
<dbReference type="PANTHER" id="PTHR33164">
    <property type="entry name" value="TRANSCRIPTIONAL REGULATOR, MARR FAMILY"/>
    <property type="match status" value="1"/>
</dbReference>
<evidence type="ECO:0000259" key="1">
    <source>
        <dbReference type="PROSITE" id="PS50995"/>
    </source>
</evidence>
<accession>A0A0F7FX41</accession>
<dbReference type="EMBL" id="CP009922">
    <property type="protein sequence ID" value="AKG44634.1"/>
    <property type="molecule type" value="Genomic_DNA"/>
</dbReference>
<dbReference type="SUPFAM" id="SSF46785">
    <property type="entry name" value="Winged helix' DNA-binding domain"/>
    <property type="match status" value="1"/>
</dbReference>
<dbReference type="SMART" id="SM00347">
    <property type="entry name" value="HTH_MARR"/>
    <property type="match status" value="1"/>
</dbReference>
<sequence>MGGVSDTAPDTTSSGADLMSLLSWSDRALSAELAANLADLGITPRAHRVLAKARPGELTQSQIAEATGLDKTTMVVLTDHLEREGLAERTPSPSDRRVKILVLTDKGRRLVRRSQEIVDRTHRDVLDSLSPELRTGLVEALTRLTTGRLSTFAPSEQPPRRRPVRP</sequence>